<gene>
    <name evidence="8" type="ORF">E3T55_02580</name>
</gene>
<dbReference type="GO" id="GO:0005524">
    <property type="term" value="F:ATP binding"/>
    <property type="evidence" value="ECO:0007669"/>
    <property type="project" value="TreeGrafter"/>
</dbReference>
<dbReference type="PANTHER" id="PTHR30115:SF11">
    <property type="entry name" value="NITROGEN REGULATORY PROTEIN P-II HOMOLOG"/>
    <property type="match status" value="1"/>
</dbReference>
<dbReference type="Pfam" id="PF00543">
    <property type="entry name" value="P-II"/>
    <property type="match status" value="1"/>
</dbReference>
<dbReference type="PROSITE" id="PS00496">
    <property type="entry name" value="PII_GLNB_UMP"/>
    <property type="match status" value="1"/>
</dbReference>
<evidence type="ECO:0000256" key="7">
    <source>
        <dbReference type="PIRSR" id="PIRSR602187-50"/>
    </source>
</evidence>
<keyword evidence="4" id="KW-0547">Nucleotide-binding</keyword>
<dbReference type="PANTHER" id="PTHR30115">
    <property type="entry name" value="NITROGEN REGULATORY PROTEIN P-II"/>
    <property type="match status" value="1"/>
</dbReference>
<name>A0A4V3IS19_9MICO</name>
<dbReference type="RefSeq" id="WP_134518013.1">
    <property type="nucleotide sequence ID" value="NZ_SOHE01000015.1"/>
</dbReference>
<dbReference type="SUPFAM" id="SSF54913">
    <property type="entry name" value="GlnB-like"/>
    <property type="match status" value="1"/>
</dbReference>
<feature type="modified residue" description="O-UMP-tyrosine" evidence="7">
    <location>
        <position position="51"/>
    </location>
</feature>
<dbReference type="PRINTS" id="PR00340">
    <property type="entry name" value="PIIGLNB"/>
</dbReference>
<reference evidence="8 9" key="1">
    <citation type="submission" date="2019-03" db="EMBL/GenBank/DDBJ databases">
        <title>Genomics of glacier-inhabiting Cryobacterium strains.</title>
        <authorList>
            <person name="Liu Q."/>
            <person name="Xin Y.-H."/>
        </authorList>
    </citation>
    <scope>NUCLEOTIDE SEQUENCE [LARGE SCALE GENOMIC DNA]</scope>
    <source>
        <strain evidence="8 9">Hh14</strain>
    </source>
</reference>
<evidence type="ECO:0000256" key="1">
    <source>
        <dbReference type="ARBA" id="ARBA00011233"/>
    </source>
</evidence>
<dbReference type="GO" id="GO:0030234">
    <property type="term" value="F:enzyme regulator activity"/>
    <property type="evidence" value="ECO:0007669"/>
    <property type="project" value="InterPro"/>
</dbReference>
<organism evidence="8 9">
    <name type="scientific">Cryobacterium frigoriphilum</name>
    <dbReference type="NCBI Taxonomy" id="1259150"/>
    <lineage>
        <taxon>Bacteria</taxon>
        <taxon>Bacillati</taxon>
        <taxon>Actinomycetota</taxon>
        <taxon>Actinomycetes</taxon>
        <taxon>Micrococcales</taxon>
        <taxon>Microbacteriaceae</taxon>
        <taxon>Cryobacterium</taxon>
    </lineage>
</organism>
<evidence type="ECO:0000256" key="3">
    <source>
        <dbReference type="ARBA" id="ARBA00022553"/>
    </source>
</evidence>
<evidence type="ECO:0000256" key="4">
    <source>
        <dbReference type="ARBA" id="ARBA00022741"/>
    </source>
</evidence>
<keyword evidence="9" id="KW-1185">Reference proteome</keyword>
<sequence>MKLITAIIQPHRLDAVHEALSARHVNGLTVTEVSGYGAQKGHSEIYRGAEYNIAFRPKVRIDVVVTEDEADATIQIIVDAAYTGKIGDGKVWATEVSEIVRVRTGERGVTAV</sequence>
<evidence type="ECO:0000256" key="2">
    <source>
        <dbReference type="ARBA" id="ARBA00015681"/>
    </source>
</evidence>
<keyword evidence="5" id="KW-0805">Transcription regulation</keyword>
<dbReference type="InterPro" id="IPR011322">
    <property type="entry name" value="N-reg_PII-like_a/b"/>
</dbReference>
<dbReference type="PROSITE" id="PS51343">
    <property type="entry name" value="PII_GLNB_DOM"/>
    <property type="match status" value="1"/>
</dbReference>
<protein>
    <recommendedName>
        <fullName evidence="2">Nitrogen regulatory protein P-II</fullName>
    </recommendedName>
</protein>
<keyword evidence="3 7" id="KW-0597">Phosphoprotein</keyword>
<dbReference type="InterPro" id="IPR002332">
    <property type="entry name" value="N-reg_PII_urydylation_site"/>
</dbReference>
<dbReference type="Gene3D" id="3.30.70.120">
    <property type="match status" value="1"/>
</dbReference>
<dbReference type="GO" id="GO:0005829">
    <property type="term" value="C:cytosol"/>
    <property type="evidence" value="ECO:0007669"/>
    <property type="project" value="TreeGrafter"/>
</dbReference>
<dbReference type="EMBL" id="SOHE01000015">
    <property type="protein sequence ID" value="TFD54699.1"/>
    <property type="molecule type" value="Genomic_DNA"/>
</dbReference>
<dbReference type="OrthoDB" id="9802729at2"/>
<evidence type="ECO:0000313" key="8">
    <source>
        <dbReference type="EMBL" id="TFD54699.1"/>
    </source>
</evidence>
<dbReference type="AlphaFoldDB" id="A0A4V3IS19"/>
<proteinExistence type="predicted"/>
<dbReference type="SMART" id="SM00938">
    <property type="entry name" value="P-II"/>
    <property type="match status" value="1"/>
</dbReference>
<accession>A0A4V3IS19</accession>
<evidence type="ECO:0000313" key="9">
    <source>
        <dbReference type="Proteomes" id="UP000297447"/>
    </source>
</evidence>
<comment type="caution">
    <text evidence="8">The sequence shown here is derived from an EMBL/GenBank/DDBJ whole genome shotgun (WGS) entry which is preliminary data.</text>
</comment>
<evidence type="ECO:0000256" key="6">
    <source>
        <dbReference type="ARBA" id="ARBA00023163"/>
    </source>
</evidence>
<dbReference type="GO" id="GO:0006808">
    <property type="term" value="P:regulation of nitrogen utilization"/>
    <property type="evidence" value="ECO:0007669"/>
    <property type="project" value="InterPro"/>
</dbReference>
<keyword evidence="6" id="KW-0804">Transcription</keyword>
<evidence type="ECO:0000256" key="5">
    <source>
        <dbReference type="ARBA" id="ARBA00023015"/>
    </source>
</evidence>
<dbReference type="InterPro" id="IPR002187">
    <property type="entry name" value="N-reg_PII"/>
</dbReference>
<comment type="subunit">
    <text evidence="1">Homotrimer.</text>
</comment>
<dbReference type="Proteomes" id="UP000297447">
    <property type="component" value="Unassembled WGS sequence"/>
</dbReference>
<dbReference type="InterPro" id="IPR015867">
    <property type="entry name" value="N-reg_PII/ATP_PRibTrfase_C"/>
</dbReference>